<accession>A0A1F7GA20</accession>
<dbReference type="AlphaFoldDB" id="A0A1F7GA20"/>
<dbReference type="EMBL" id="MFZG01000033">
    <property type="protein sequence ID" value="OGK15738.1"/>
    <property type="molecule type" value="Genomic_DNA"/>
</dbReference>
<reference evidence="1 2" key="1">
    <citation type="journal article" date="2016" name="Nat. Commun.">
        <title>Thousands of microbial genomes shed light on interconnected biogeochemical processes in an aquifer system.</title>
        <authorList>
            <person name="Anantharaman K."/>
            <person name="Brown C.T."/>
            <person name="Hug L.A."/>
            <person name="Sharon I."/>
            <person name="Castelle C.J."/>
            <person name="Probst A.J."/>
            <person name="Thomas B.C."/>
            <person name="Singh A."/>
            <person name="Wilkins M.J."/>
            <person name="Karaoz U."/>
            <person name="Brodie E.L."/>
            <person name="Williams K.H."/>
            <person name="Hubbard S.S."/>
            <person name="Banfield J.F."/>
        </authorList>
    </citation>
    <scope>NUCLEOTIDE SEQUENCE [LARGE SCALE GENOMIC DNA]</scope>
</reference>
<organism evidence="1 2">
    <name type="scientific">Candidatus Roizmanbacteria bacterium RIFCSPHIGHO2_01_FULL_39_12c</name>
    <dbReference type="NCBI Taxonomy" id="1802031"/>
    <lineage>
        <taxon>Bacteria</taxon>
        <taxon>Candidatus Roizmaniibacteriota</taxon>
    </lineage>
</organism>
<name>A0A1F7GA20_9BACT</name>
<sequence length="198" mass="21758">MVNFLLKENKFTLLLSLIAVVLVAAFGILTYQSNQSYTSQAAYRENLVRGCYYKMGCPPINQGRQTVYKCQPVLVCPTPTFSPSPTIVRNFLDCNDCTKAGKSFLCLDTVVKISYCSDARSILPSATCAICIQPTPSYPTPTVKTCLPPPSCLFSEPRCLLPEPIEGWCKVTPSSPISPKASLTKIPTQQVTFYPNPQ</sequence>
<dbReference type="Proteomes" id="UP000177208">
    <property type="component" value="Unassembled WGS sequence"/>
</dbReference>
<comment type="caution">
    <text evidence="1">The sequence shown here is derived from an EMBL/GenBank/DDBJ whole genome shotgun (WGS) entry which is preliminary data.</text>
</comment>
<gene>
    <name evidence="1" type="ORF">A2774_00645</name>
</gene>
<protein>
    <submittedName>
        <fullName evidence="1">Uncharacterized protein</fullName>
    </submittedName>
</protein>
<evidence type="ECO:0000313" key="2">
    <source>
        <dbReference type="Proteomes" id="UP000177208"/>
    </source>
</evidence>
<proteinExistence type="predicted"/>
<evidence type="ECO:0000313" key="1">
    <source>
        <dbReference type="EMBL" id="OGK15738.1"/>
    </source>
</evidence>